<evidence type="ECO:0000313" key="3">
    <source>
        <dbReference type="EMBL" id="TDL16912.1"/>
    </source>
</evidence>
<dbReference type="Proteomes" id="UP000294933">
    <property type="component" value="Unassembled WGS sequence"/>
</dbReference>
<evidence type="ECO:0000256" key="1">
    <source>
        <dbReference type="SAM" id="MobiDB-lite"/>
    </source>
</evidence>
<keyword evidence="2" id="KW-0472">Membrane</keyword>
<reference evidence="3 4" key="1">
    <citation type="submission" date="2018-06" db="EMBL/GenBank/DDBJ databases">
        <title>A transcriptomic atlas of mushroom development highlights an independent origin of complex multicellularity.</title>
        <authorList>
            <consortium name="DOE Joint Genome Institute"/>
            <person name="Krizsan K."/>
            <person name="Almasi E."/>
            <person name="Merenyi Z."/>
            <person name="Sahu N."/>
            <person name="Viragh M."/>
            <person name="Koszo T."/>
            <person name="Mondo S."/>
            <person name="Kiss B."/>
            <person name="Balint B."/>
            <person name="Kues U."/>
            <person name="Barry K."/>
            <person name="Hegedus J.C."/>
            <person name="Henrissat B."/>
            <person name="Johnson J."/>
            <person name="Lipzen A."/>
            <person name="Ohm R."/>
            <person name="Nagy I."/>
            <person name="Pangilinan J."/>
            <person name="Yan J."/>
            <person name="Xiong Y."/>
            <person name="Grigoriev I.V."/>
            <person name="Hibbett D.S."/>
            <person name="Nagy L.G."/>
        </authorList>
    </citation>
    <scope>NUCLEOTIDE SEQUENCE [LARGE SCALE GENOMIC DNA]</scope>
    <source>
        <strain evidence="3 4">SZMC22713</strain>
    </source>
</reference>
<dbReference type="OrthoDB" id="3178019at2759"/>
<dbReference type="EMBL" id="ML170232">
    <property type="protein sequence ID" value="TDL16912.1"/>
    <property type="molecule type" value="Genomic_DNA"/>
</dbReference>
<proteinExistence type="predicted"/>
<keyword evidence="2" id="KW-1133">Transmembrane helix</keyword>
<accession>A0A4Y7PPY1</accession>
<evidence type="ECO:0000256" key="2">
    <source>
        <dbReference type="SAM" id="Phobius"/>
    </source>
</evidence>
<evidence type="ECO:0000313" key="4">
    <source>
        <dbReference type="Proteomes" id="UP000294933"/>
    </source>
</evidence>
<protein>
    <submittedName>
        <fullName evidence="3">Uncharacterized protein</fullName>
    </submittedName>
</protein>
<keyword evidence="2" id="KW-0812">Transmembrane</keyword>
<gene>
    <name evidence="3" type="ORF">BD410DRAFT_794819</name>
</gene>
<feature type="compositionally biased region" description="Polar residues" evidence="1">
    <location>
        <begin position="505"/>
        <end position="517"/>
    </location>
</feature>
<name>A0A4Y7PPY1_9AGAM</name>
<keyword evidence="4" id="KW-1185">Reference proteome</keyword>
<organism evidence="3 4">
    <name type="scientific">Rickenella mellea</name>
    <dbReference type="NCBI Taxonomy" id="50990"/>
    <lineage>
        <taxon>Eukaryota</taxon>
        <taxon>Fungi</taxon>
        <taxon>Dikarya</taxon>
        <taxon>Basidiomycota</taxon>
        <taxon>Agaricomycotina</taxon>
        <taxon>Agaricomycetes</taxon>
        <taxon>Hymenochaetales</taxon>
        <taxon>Rickenellaceae</taxon>
        <taxon>Rickenella</taxon>
    </lineage>
</organism>
<feature type="region of interest" description="Disordered" evidence="1">
    <location>
        <begin position="477"/>
        <end position="522"/>
    </location>
</feature>
<dbReference type="VEuPathDB" id="FungiDB:BD410DRAFT_794819"/>
<sequence>MIHFIPDLKTRTAVPTSVGGTLSLTFRARLSPERLHELRRDGANVEVWTDIPGESSNPGEWRAQPFEEVPTPQNPTHTTLRVASQPIIDVAQIAEPELQTTFVLPNTPRKVYSFTYRLVFPSGDIQWLGGHDANGSLEILSEDGLFTEVGGWSATGGDRRIFASAETHGVALGTIPKDVTKFALCDRSVKIFTDEIPDERFSTLIIVPSPNKNEIAMQRPLIVHSASKTTSLSSTRDTLKLHTSAAGAAERWTFDGSSDEDCRLLRAQIMSSGQNPLILHLSSHGLVFSPCMIPNGSSTVYVIPFGAGHSFLSLSLESLMQFSPLLSPHICLQCPETLEWLFLDPKNDQHNEISIYHGQSGGSFIVSIFHHMTNDATWKLACPTLTVPPEILFHRALPDQSITVPAAESSKVRSPSITDTTLCSSSRTSNAASNVGIRLYIAQTFSIATLILGMACGRMMAFVRMLTGARRFAGWGSTNGGGNSSKAEKAKKGGTIGANGISGAVTPNENQSRSAQESEGDVRNALTTHSTFHLKATVGETPLPDHVRTLKWEVPPTTGHVSFLLFSSTGVPTTERLRATLDSQHFTLAERCLRGQTAFLETEDTLNTGGTLELSLATL</sequence>
<feature type="transmembrane region" description="Helical" evidence="2">
    <location>
        <begin position="439"/>
        <end position="461"/>
    </location>
</feature>
<dbReference type="AlphaFoldDB" id="A0A4Y7PPY1"/>